<proteinExistence type="predicted"/>
<organism evidence="1">
    <name type="scientific">viral metagenome</name>
    <dbReference type="NCBI Taxonomy" id="1070528"/>
    <lineage>
        <taxon>unclassified sequences</taxon>
        <taxon>metagenomes</taxon>
        <taxon>organismal metagenomes</taxon>
    </lineage>
</organism>
<accession>A0A6M3IJN9</accession>
<evidence type="ECO:0000313" key="1">
    <source>
        <dbReference type="EMBL" id="QJA57860.1"/>
    </source>
</evidence>
<reference evidence="1" key="1">
    <citation type="submission" date="2020-03" db="EMBL/GenBank/DDBJ databases">
        <title>The deep terrestrial virosphere.</title>
        <authorList>
            <person name="Holmfeldt K."/>
            <person name="Nilsson E."/>
            <person name="Simone D."/>
            <person name="Lopez-Fernandez M."/>
            <person name="Wu X."/>
            <person name="de Brujin I."/>
            <person name="Lundin D."/>
            <person name="Andersson A."/>
            <person name="Bertilsson S."/>
            <person name="Dopson M."/>
        </authorList>
    </citation>
    <scope>NUCLEOTIDE SEQUENCE</scope>
    <source>
        <strain evidence="1">MM415B01545</strain>
    </source>
</reference>
<dbReference type="AlphaFoldDB" id="A0A6M3IJN9"/>
<name>A0A6M3IJN9_9ZZZZ</name>
<sequence>MPNLYCTPQEVKDAMPDGIQSSTTKYDDELLRLCNSVSRFIEGRRACKRAFYPLLATRYYDILTSSPELWIDDLISATTASYSTDDGDSYTDLTEDTDFFLTRAGDFNQSGSYDQAVISRNSAELTNWAAGQRAVKIVGVWGFVIDRSDCWRYTGDTVQSNPLTSSATSLTVSDADGSDIWGMSPRFQVGQILKIESEYCEVTEVNTSTNVLTIIRGRNGTTAAQHTQNTAIYTWQPVDDIRQAAIITAVKQFKRGLQGFQDGSANPTLGQMIYVKQLDPEAEALIEAYIKHPY</sequence>
<dbReference type="EMBL" id="MT141295">
    <property type="protein sequence ID" value="QJA57860.1"/>
    <property type="molecule type" value="Genomic_DNA"/>
</dbReference>
<protein>
    <submittedName>
        <fullName evidence="1">Putative structural protein</fullName>
    </submittedName>
</protein>
<gene>
    <name evidence="1" type="ORF">MM415B01545_0008</name>
</gene>